<dbReference type="InterPro" id="IPR057708">
    <property type="entry name" value="DUF7948"/>
</dbReference>
<comment type="caution">
    <text evidence="3">The sequence shown here is derived from an EMBL/GenBank/DDBJ whole genome shotgun (WGS) entry which is preliminary data.</text>
</comment>
<accession>A0A939ET78</accession>
<dbReference type="CDD" id="cd00146">
    <property type="entry name" value="PKD"/>
    <property type="match status" value="1"/>
</dbReference>
<reference evidence="3" key="1">
    <citation type="submission" date="2021-03" db="EMBL/GenBank/DDBJ databases">
        <authorList>
            <person name="Kim M.K."/>
        </authorList>
    </citation>
    <scope>NUCLEOTIDE SEQUENCE</scope>
    <source>
        <strain evidence="3">BT186</strain>
    </source>
</reference>
<dbReference type="Proteomes" id="UP000664144">
    <property type="component" value="Unassembled WGS sequence"/>
</dbReference>
<evidence type="ECO:0000259" key="2">
    <source>
        <dbReference type="PROSITE" id="PS50093"/>
    </source>
</evidence>
<evidence type="ECO:0000313" key="3">
    <source>
        <dbReference type="EMBL" id="MBO0357018.1"/>
    </source>
</evidence>
<dbReference type="PANTHER" id="PTHR35580">
    <property type="entry name" value="CELL SURFACE GLYCOPROTEIN (S-LAYER PROTEIN)-LIKE PROTEIN"/>
    <property type="match status" value="1"/>
</dbReference>
<dbReference type="Pfam" id="PF06739">
    <property type="entry name" value="SBBP"/>
    <property type="match status" value="1"/>
</dbReference>
<gene>
    <name evidence="3" type="ORF">J0X19_03595</name>
</gene>
<dbReference type="InterPro" id="IPR052918">
    <property type="entry name" value="Motility_Chemotaxis_Reg"/>
</dbReference>
<dbReference type="AlphaFoldDB" id="A0A939ET78"/>
<dbReference type="EMBL" id="JAFLQZ010000002">
    <property type="protein sequence ID" value="MBO0357018.1"/>
    <property type="molecule type" value="Genomic_DNA"/>
</dbReference>
<dbReference type="PROSITE" id="PS50093">
    <property type="entry name" value="PKD"/>
    <property type="match status" value="1"/>
</dbReference>
<dbReference type="InterPro" id="IPR013783">
    <property type="entry name" value="Ig-like_fold"/>
</dbReference>
<dbReference type="InterPro" id="IPR000601">
    <property type="entry name" value="PKD_dom"/>
</dbReference>
<organism evidence="3 4">
    <name type="scientific">Hymenobacter telluris</name>
    <dbReference type="NCBI Taxonomy" id="2816474"/>
    <lineage>
        <taxon>Bacteria</taxon>
        <taxon>Pseudomonadati</taxon>
        <taxon>Bacteroidota</taxon>
        <taxon>Cytophagia</taxon>
        <taxon>Cytophagales</taxon>
        <taxon>Hymenobacteraceae</taxon>
        <taxon>Hymenobacter</taxon>
    </lineage>
</organism>
<sequence length="1133" mass="118879">MRHLLLLLVTNYLLLFSALAAESTPAPKHLEFVANQGQWAPQVRFAGALAAGQLFAEPTGFTYALYNPHTLPTDSGGQHTSRPGRLRCHAYSVTFAGGQPVSPEGLEPTTEVRNYFLGQNTTQWANNVRSFRRLHYPNIYPGTDAYVYENSGGQLEYDFVLAPGAQPTAIQLRYTGPYQLALSAEGNLLVRTSVGTVTEQAPKAWQDINGQRVAVPCAFELRGNTVRFRLGAFDTTRPLTIDPTVVFATFTGSTADNWGFTATHDAQGNLYSAGVVFGAGYPASPGAYDRSYAEAADIAIIKYNTQVQGAGARLYATYLGGSGTEAPHRLTVSASGDLVILGTTSSSNFPVSAQAYSRSFAGGPSISPDEVHYSRGADLFVARLSATGGALQATFLGSNATDGFVVASTLAGSPPVTNGPFRFLGDVALAADGGIVLASVTGPGNFPAVAGYSTTFRGGASDAVVCKLSADLRQLVWSTYLGGSGSDAAYALQFDAAGRIYVVGSTFSSDFPVTAGAYRPLATGFNDGFVVRLSADGRSLERACVLGTATYDNASLLQLDATGQVYVLGNTAGRMPLSPGHFTEGGNVYLQKLDPDLSRSLFITQFGDASGIATSYLQPTAFGLDACGRLRIAGIGSRSVCTFQLSADAVALEARGTFGGDHVHGQSRFDSEGTLYQAVCGNCEVRTGLQFQVPPGANYYSLTNNAVRNCNDASLKIRFPALVDGALPPAILCQNAVPLLLGGTPAGGTWSGTSVALGPDGQYYFTPTPALLGTYTLRYTLPAGAVACSSPTQTLAVTVRTPSTVTFTTLPATPVCVNNEFAVSLVGTPAGGIFSGPGVEGGVFRPTLAGPGTHTLTYTLNTSTQCGSATRAVTVLPIPTVAAGPDTVLCGMPAAPFRLAGASPAGGTWSGRGVSADGVFDAAAVLRLVAGPSNNYLTYTVRNSLGCTATARRTVTLVPDVTATATELGAPACTFRPDWAGLAPFRVEFPQTANGVGIYTWSFGDGTTEVLTQFQTGITHTYSQPGTYAPVLSVRYGPACTTQLSFRPFTVGEAQDLPNIITPNGDSKNDTFVQRWSCEPPALRIFSRWGSLLYSTAAYHNDWNAAGLADGVYYYELRGADNRRAKGWLEVKR</sequence>
<dbReference type="Pfam" id="PF18911">
    <property type="entry name" value="PKD_4"/>
    <property type="match status" value="1"/>
</dbReference>
<dbReference type="SUPFAM" id="SSF49299">
    <property type="entry name" value="PKD domain"/>
    <property type="match status" value="1"/>
</dbReference>
<feature type="domain" description="PKD" evidence="2">
    <location>
        <begin position="999"/>
        <end position="1034"/>
    </location>
</feature>
<keyword evidence="4" id="KW-1185">Reference proteome</keyword>
<evidence type="ECO:0000256" key="1">
    <source>
        <dbReference type="SAM" id="SignalP"/>
    </source>
</evidence>
<keyword evidence="1" id="KW-0732">Signal</keyword>
<evidence type="ECO:0000313" key="4">
    <source>
        <dbReference type="Proteomes" id="UP000664144"/>
    </source>
</evidence>
<dbReference type="InterPro" id="IPR010620">
    <property type="entry name" value="SBBP_repeat"/>
</dbReference>
<dbReference type="Gene3D" id="2.60.40.10">
    <property type="entry name" value="Immunoglobulins"/>
    <property type="match status" value="1"/>
</dbReference>
<name>A0A939ET78_9BACT</name>
<dbReference type="PANTHER" id="PTHR35580:SF1">
    <property type="entry name" value="PHYTASE-LIKE DOMAIN-CONTAINING PROTEIN"/>
    <property type="match status" value="1"/>
</dbReference>
<dbReference type="RefSeq" id="WP_206981229.1">
    <property type="nucleotide sequence ID" value="NZ_JAFLQZ010000002.1"/>
</dbReference>
<protein>
    <submittedName>
        <fullName evidence="3">Gliding motility-associated C-terminal domain-containing protein</fullName>
    </submittedName>
</protein>
<dbReference type="Pfam" id="PF13585">
    <property type="entry name" value="CHU_C"/>
    <property type="match status" value="1"/>
</dbReference>
<dbReference type="InterPro" id="IPR035986">
    <property type="entry name" value="PKD_dom_sf"/>
</dbReference>
<feature type="chain" id="PRO_5038096263" evidence="1">
    <location>
        <begin position="21"/>
        <end position="1133"/>
    </location>
</feature>
<proteinExistence type="predicted"/>
<feature type="signal peptide" evidence="1">
    <location>
        <begin position="1"/>
        <end position="20"/>
    </location>
</feature>
<dbReference type="Pfam" id="PF25778">
    <property type="entry name" value="DUF7948"/>
    <property type="match status" value="1"/>
</dbReference>